<dbReference type="InterPro" id="IPR002725">
    <property type="entry name" value="YgjP-like_metallopeptidase"/>
</dbReference>
<dbReference type="Gene3D" id="3.30.2010.10">
    <property type="entry name" value="Metalloproteases ('zincins'), catalytic domain"/>
    <property type="match status" value="1"/>
</dbReference>
<sequence>MKRTFSILIGGRETPVIVTTKRIRNMYLRVNPDGSLAVSCGSWVTDEEIRRFIWSRETWVLKTQLSQQRTEFINREGTEGPVIWWMGEKKYARYLEGKQDSCSVDGELITFVLREETDERITKAFRAAANQELERRVQGLRGQWDSLICMANGLPVPEIRYRFMTSRWGVCYPAEGRITLSTRLIHYPEEALEYVLLHEYVHFLIRDHSKRFYAIVEHYMPAYQAYSALLK</sequence>
<dbReference type="RefSeq" id="WP_154503175.1">
    <property type="nucleotide sequence ID" value="NZ_VUMN01000005.1"/>
</dbReference>
<reference evidence="2 3" key="1">
    <citation type="submission" date="2019-08" db="EMBL/GenBank/DDBJ databases">
        <title>In-depth cultivation of the pig gut microbiome towards novel bacterial diversity and tailored functional studies.</title>
        <authorList>
            <person name="Wylensek D."/>
            <person name="Hitch T.C.A."/>
            <person name="Clavel T."/>
        </authorList>
    </citation>
    <scope>NUCLEOTIDE SEQUENCE [LARGE SCALE GENOMIC DNA]</scope>
    <source>
        <strain evidence="2 3">Oil+RF-744-GAM-WT-6</strain>
    </source>
</reference>
<organism evidence="2 3">
    <name type="scientific">Stecheria intestinalis</name>
    <dbReference type="NCBI Taxonomy" id="2606630"/>
    <lineage>
        <taxon>Bacteria</taxon>
        <taxon>Bacillati</taxon>
        <taxon>Bacillota</taxon>
        <taxon>Erysipelotrichia</taxon>
        <taxon>Erysipelotrichales</taxon>
        <taxon>Erysipelotrichaceae</taxon>
        <taxon>Stecheria</taxon>
    </lineage>
</organism>
<dbReference type="PANTHER" id="PTHR30399:SF1">
    <property type="entry name" value="UTP PYROPHOSPHATASE"/>
    <property type="match status" value="1"/>
</dbReference>
<dbReference type="InterPro" id="IPR053136">
    <property type="entry name" value="UTP_pyrophosphatase-like"/>
</dbReference>
<dbReference type="EMBL" id="VUMN01000005">
    <property type="protein sequence ID" value="MSS57919.1"/>
    <property type="molecule type" value="Genomic_DNA"/>
</dbReference>
<keyword evidence="3" id="KW-1185">Reference proteome</keyword>
<dbReference type="PANTHER" id="PTHR30399">
    <property type="entry name" value="UNCHARACTERIZED PROTEIN YGJP"/>
    <property type="match status" value="1"/>
</dbReference>
<evidence type="ECO:0000313" key="3">
    <source>
        <dbReference type="Proteomes" id="UP000461880"/>
    </source>
</evidence>
<evidence type="ECO:0000259" key="1">
    <source>
        <dbReference type="Pfam" id="PF01863"/>
    </source>
</evidence>
<accession>A0A7X2TEQ8</accession>
<gene>
    <name evidence="2" type="ORF">FYJ51_03255</name>
</gene>
<dbReference type="AlphaFoldDB" id="A0A7X2TEQ8"/>
<evidence type="ECO:0000313" key="2">
    <source>
        <dbReference type="EMBL" id="MSS57919.1"/>
    </source>
</evidence>
<proteinExistence type="predicted"/>
<comment type="caution">
    <text evidence="2">The sequence shown here is derived from an EMBL/GenBank/DDBJ whole genome shotgun (WGS) entry which is preliminary data.</text>
</comment>
<dbReference type="Proteomes" id="UP000461880">
    <property type="component" value="Unassembled WGS sequence"/>
</dbReference>
<protein>
    <submittedName>
        <fullName evidence="2">M48 family metallopeptidase</fullName>
    </submittedName>
</protein>
<dbReference type="Pfam" id="PF01863">
    <property type="entry name" value="YgjP-like"/>
    <property type="match status" value="1"/>
</dbReference>
<dbReference type="CDD" id="cd07344">
    <property type="entry name" value="M48_yhfN_like"/>
    <property type="match status" value="1"/>
</dbReference>
<name>A0A7X2TEQ8_9FIRM</name>
<feature type="domain" description="YgjP-like metallopeptidase" evidence="1">
    <location>
        <begin position="24"/>
        <end position="231"/>
    </location>
</feature>